<comment type="subcellular location">
    <subcellularLocation>
        <location evidence="1">Secreted</location>
    </subcellularLocation>
</comment>
<dbReference type="PROSITE" id="PS01186">
    <property type="entry name" value="EGF_2"/>
    <property type="match status" value="1"/>
</dbReference>
<evidence type="ECO:0000256" key="5">
    <source>
        <dbReference type="ARBA" id="ARBA00022737"/>
    </source>
</evidence>
<evidence type="ECO:0000256" key="3">
    <source>
        <dbReference type="ARBA" id="ARBA00022536"/>
    </source>
</evidence>
<gene>
    <name evidence="11 12" type="primary">LOC101734729</name>
</gene>
<dbReference type="InterPro" id="IPR018097">
    <property type="entry name" value="EGF_Ca-bd_CS"/>
</dbReference>
<protein>
    <submittedName>
        <fullName evidence="11">von Willebrand factor C and EGF domain-containing protein-like isoform X2</fullName>
    </submittedName>
</protein>
<evidence type="ECO:0000313" key="11">
    <source>
        <dbReference type="RefSeq" id="XP_031756425.1"/>
    </source>
</evidence>
<keyword evidence="5" id="KW-0677">Repeat</keyword>
<evidence type="ECO:0000313" key="10">
    <source>
        <dbReference type="Proteomes" id="UP000008143"/>
    </source>
</evidence>
<dbReference type="Gene3D" id="2.10.70.10">
    <property type="entry name" value="Complement Module, domain 1"/>
    <property type="match status" value="1"/>
</dbReference>
<dbReference type="Xenbase" id="XB-GENE-29088015">
    <property type="gene designation" value="LOC101734729"/>
</dbReference>
<dbReference type="PANTHER" id="PTHR47333:SF1">
    <property type="entry name" value="VON WILLEBRAND FACTOR C AND EGF DOMAIN-CONTAINING PROTEIN"/>
    <property type="match status" value="1"/>
</dbReference>
<keyword evidence="7" id="KW-0325">Glycoprotein</keyword>
<feature type="domain" description="EGF-like" evidence="9">
    <location>
        <begin position="72"/>
        <end position="106"/>
    </location>
</feature>
<keyword evidence="4" id="KW-0732">Signal</keyword>
<dbReference type="Pfam" id="PF07645">
    <property type="entry name" value="EGF_CA"/>
    <property type="match status" value="2"/>
</dbReference>
<accession>A0A8J1JHD3</accession>
<dbReference type="PROSITE" id="PS00010">
    <property type="entry name" value="ASX_HYDROXYL"/>
    <property type="match status" value="1"/>
</dbReference>
<dbReference type="SUPFAM" id="SSF57184">
    <property type="entry name" value="Growth factor receptor domain"/>
    <property type="match status" value="1"/>
</dbReference>
<dbReference type="PROSITE" id="PS01187">
    <property type="entry name" value="EGF_CA"/>
    <property type="match status" value="1"/>
</dbReference>
<evidence type="ECO:0000256" key="6">
    <source>
        <dbReference type="ARBA" id="ARBA00023157"/>
    </source>
</evidence>
<keyword evidence="10" id="KW-1185">Reference proteome</keyword>
<dbReference type="FunFam" id="2.10.25.10:FF:000361">
    <property type="entry name" value="von Willebrand factor C and EGF domain-containing protein"/>
    <property type="match status" value="1"/>
</dbReference>
<evidence type="ECO:0000256" key="4">
    <source>
        <dbReference type="ARBA" id="ARBA00022729"/>
    </source>
</evidence>
<dbReference type="FunFam" id="2.10.25.10:FF:000010">
    <property type="entry name" value="Pro-epidermal growth factor"/>
    <property type="match status" value="1"/>
</dbReference>
<dbReference type="RefSeq" id="XP_031756425.1">
    <property type="nucleotide sequence ID" value="XM_031900565.1"/>
</dbReference>
<evidence type="ECO:0000256" key="8">
    <source>
        <dbReference type="PROSITE-ProRule" id="PRU00076"/>
    </source>
</evidence>
<dbReference type="InterPro" id="IPR049883">
    <property type="entry name" value="NOTCH1_EGF-like"/>
</dbReference>
<evidence type="ECO:0000256" key="7">
    <source>
        <dbReference type="ARBA" id="ARBA00023180"/>
    </source>
</evidence>
<dbReference type="Proteomes" id="UP000008143">
    <property type="component" value="Chromosome 4"/>
</dbReference>
<keyword evidence="3 8" id="KW-0245">EGF-like domain</keyword>
<organism evidence="10 11">
    <name type="scientific">Xenopus tropicalis</name>
    <name type="common">Western clawed frog</name>
    <name type="synonym">Silurana tropicalis</name>
    <dbReference type="NCBI Taxonomy" id="8364"/>
    <lineage>
        <taxon>Eukaryota</taxon>
        <taxon>Metazoa</taxon>
        <taxon>Chordata</taxon>
        <taxon>Craniata</taxon>
        <taxon>Vertebrata</taxon>
        <taxon>Euteleostomi</taxon>
        <taxon>Amphibia</taxon>
        <taxon>Batrachia</taxon>
        <taxon>Anura</taxon>
        <taxon>Pipoidea</taxon>
        <taxon>Pipidae</taxon>
        <taxon>Xenopodinae</taxon>
        <taxon>Xenopus</taxon>
        <taxon>Silurana</taxon>
    </lineage>
</organism>
<dbReference type="PROSITE" id="PS50026">
    <property type="entry name" value="EGF_3"/>
    <property type="match status" value="1"/>
</dbReference>
<name>A0A8J1JHD3_XENTR</name>
<dbReference type="SMART" id="SM00181">
    <property type="entry name" value="EGF"/>
    <property type="match status" value="2"/>
</dbReference>
<dbReference type="Gene3D" id="2.10.25.10">
    <property type="entry name" value="Laminin"/>
    <property type="match status" value="2"/>
</dbReference>
<sequence length="324" mass="34800">MGRNSPSSRGNGVKTPSITSAGVQGTKWLAPSPCGEYGCELMCNDGGCEHVSWVCPVGFRMPETLNGVTCTDIDECEASSCEGTCINTEGGFVCDCGPGMKLSTDRTSCYDINECRRPGTSHLCKHFCHNTHGSFFCSCRAGFLLDPDKVSCIEIPAGLQTTGLPWETQAAHGNWMPFQPTSVMPQTSESLTTGGPRPLRTSTELAQGIFCTTTTSAPQSTLANANIIPHPQHLRIGHPPLAQKASGISHMPLKENMIAQSGTTTVSFTNVPDSHCWHNKELHLSGATWAELRCTDCTCQDGNVPCEKRICTPNSSHPVMYLDS</sequence>
<dbReference type="GO" id="GO:0005576">
    <property type="term" value="C:extracellular region"/>
    <property type="evidence" value="ECO:0007669"/>
    <property type="project" value="UniProtKB-SubCell"/>
</dbReference>
<dbReference type="InterPro" id="IPR000152">
    <property type="entry name" value="EGF-type_Asp/Asn_hydroxyl_site"/>
</dbReference>
<reference evidence="11" key="1">
    <citation type="submission" date="2025-08" db="UniProtKB">
        <authorList>
            <consortium name="RefSeq"/>
        </authorList>
    </citation>
    <scope>IDENTIFICATION</scope>
    <source>
        <strain evidence="11">Nigerian</strain>
        <tissue evidence="11">Liver and blood</tissue>
    </source>
</reference>
<proteinExistence type="predicted"/>
<dbReference type="PANTHER" id="PTHR47333">
    <property type="entry name" value="VON WILLEBRAND FACTOR C AND EGF DOMAIN-CONTAINING PROTEIN"/>
    <property type="match status" value="1"/>
</dbReference>
<dbReference type="InterPro" id="IPR000742">
    <property type="entry name" value="EGF"/>
</dbReference>
<dbReference type="SMART" id="SM00179">
    <property type="entry name" value="EGF_CA"/>
    <property type="match status" value="2"/>
</dbReference>
<comment type="caution">
    <text evidence="8">Lacks conserved residue(s) required for the propagation of feature annotation.</text>
</comment>
<dbReference type="SUPFAM" id="SSF57603">
    <property type="entry name" value="FnI-like domain"/>
    <property type="match status" value="1"/>
</dbReference>
<evidence type="ECO:0000259" key="9">
    <source>
        <dbReference type="PROSITE" id="PS50026"/>
    </source>
</evidence>
<dbReference type="InterPro" id="IPR001007">
    <property type="entry name" value="VWF_dom"/>
</dbReference>
<keyword evidence="6" id="KW-1015">Disulfide bond</keyword>
<evidence type="ECO:0000313" key="12">
    <source>
        <dbReference type="Xenbase" id="XB-GENE-29088015"/>
    </source>
</evidence>
<keyword evidence="2" id="KW-0964">Secreted</keyword>
<evidence type="ECO:0000256" key="1">
    <source>
        <dbReference type="ARBA" id="ARBA00004613"/>
    </source>
</evidence>
<dbReference type="AGR" id="Xenbase:XB-GENE-29088015"/>
<dbReference type="GO" id="GO:0005509">
    <property type="term" value="F:calcium ion binding"/>
    <property type="evidence" value="ECO:0007669"/>
    <property type="project" value="InterPro"/>
</dbReference>
<dbReference type="GeneID" id="101734729"/>
<evidence type="ECO:0000256" key="2">
    <source>
        <dbReference type="ARBA" id="ARBA00022525"/>
    </source>
</evidence>
<dbReference type="InterPro" id="IPR001881">
    <property type="entry name" value="EGF-like_Ca-bd_dom"/>
</dbReference>
<dbReference type="AlphaFoldDB" id="A0A8J1JHD3"/>
<dbReference type="InterPro" id="IPR052080">
    <property type="entry name" value="vWF_C/EGF_Fibrillin"/>
</dbReference>
<dbReference type="CDD" id="cd00054">
    <property type="entry name" value="EGF_CA"/>
    <property type="match status" value="1"/>
</dbReference>
<dbReference type="Pfam" id="PF00093">
    <property type="entry name" value="VWC"/>
    <property type="match status" value="1"/>
</dbReference>
<dbReference type="InterPro" id="IPR009030">
    <property type="entry name" value="Growth_fac_rcpt_cys_sf"/>
</dbReference>